<reference evidence="3" key="1">
    <citation type="submission" date="2016-10" db="EMBL/GenBank/DDBJ databases">
        <authorList>
            <person name="Varghese N."/>
            <person name="Submissions S."/>
        </authorList>
    </citation>
    <scope>NUCLEOTIDE SEQUENCE [LARGE SCALE GENOMIC DNA]</scope>
    <source>
        <strain evidence="3">ATCC 43811</strain>
    </source>
</reference>
<feature type="non-terminal residue" evidence="2">
    <location>
        <position position="1"/>
    </location>
</feature>
<gene>
    <name evidence="2" type="ORF">SAMN02745150_01482</name>
</gene>
<keyword evidence="1" id="KW-0472">Membrane</keyword>
<dbReference type="AlphaFoldDB" id="A0A1I1FLD7"/>
<dbReference type="STRING" id="34097.SAMN02745150_01482"/>
<protein>
    <submittedName>
        <fullName evidence="2">Uncharacterized protein</fullName>
    </submittedName>
</protein>
<organism evidence="2 3">
    <name type="scientific">Brevinema andersonii</name>
    <dbReference type="NCBI Taxonomy" id="34097"/>
    <lineage>
        <taxon>Bacteria</taxon>
        <taxon>Pseudomonadati</taxon>
        <taxon>Spirochaetota</taxon>
        <taxon>Spirochaetia</taxon>
        <taxon>Brevinematales</taxon>
        <taxon>Brevinemataceae</taxon>
        <taxon>Brevinema</taxon>
    </lineage>
</organism>
<proteinExistence type="predicted"/>
<dbReference type="EMBL" id="FOKY01000036">
    <property type="protein sequence ID" value="SFB97860.1"/>
    <property type="molecule type" value="Genomic_DNA"/>
</dbReference>
<keyword evidence="1" id="KW-0812">Transmembrane</keyword>
<keyword evidence="3" id="KW-1185">Reference proteome</keyword>
<evidence type="ECO:0000313" key="3">
    <source>
        <dbReference type="Proteomes" id="UP000240042"/>
    </source>
</evidence>
<name>A0A1I1FLD7_BREAD</name>
<keyword evidence="1" id="KW-1133">Transmembrane helix</keyword>
<evidence type="ECO:0000313" key="2">
    <source>
        <dbReference type="EMBL" id="SFB97860.1"/>
    </source>
</evidence>
<accession>A0A1I1FLD7</accession>
<feature type="transmembrane region" description="Helical" evidence="1">
    <location>
        <begin position="53"/>
        <end position="74"/>
    </location>
</feature>
<dbReference type="Proteomes" id="UP000240042">
    <property type="component" value="Unassembled WGS sequence"/>
</dbReference>
<dbReference type="RefSeq" id="WP_234945112.1">
    <property type="nucleotide sequence ID" value="NZ_FOKY01000036.1"/>
</dbReference>
<sequence length="84" mass="9474">EKLKEFAAHTHKKVHGIANDLKEVVKKVEDGSYDDAFDLDISKGRFKLGVKDVSGLIVIVIILGLLSIIVFGIWQVERVWELSR</sequence>
<evidence type="ECO:0000256" key="1">
    <source>
        <dbReference type="SAM" id="Phobius"/>
    </source>
</evidence>